<sequence>KSYLQSPSDSDVILALVSCIKQIGMKDYNLVIEHGFDIGLLNLLDCETDPNIQKHISNALETIVIVSNAPDRWLDFAKVVLVNGRLPLVQPTQAELPADSLNEPGGQVSPVSWRTIACVTSCLVLLIDSSNDFVKRVRDVVNLVCRAVGSTDDAIRAAGLHGLGAVLRKYSALRDPVSPEDSLLQWDLPQIKAAIRSAMVMESSPSVKEPASVSCAELLISDLMSNDDV</sequence>
<organism evidence="2 3">
    <name type="scientific">Beta vulgaris subsp. vulgaris</name>
    <name type="common">Beet</name>
    <dbReference type="NCBI Taxonomy" id="3555"/>
    <lineage>
        <taxon>Eukaryota</taxon>
        <taxon>Viridiplantae</taxon>
        <taxon>Streptophyta</taxon>
        <taxon>Embryophyta</taxon>
        <taxon>Tracheophyta</taxon>
        <taxon>Spermatophyta</taxon>
        <taxon>Magnoliopsida</taxon>
        <taxon>eudicotyledons</taxon>
        <taxon>Gunneridae</taxon>
        <taxon>Pentapetalae</taxon>
        <taxon>Caryophyllales</taxon>
        <taxon>Chenopodiaceae</taxon>
        <taxon>Betoideae</taxon>
        <taxon>Beta</taxon>
    </lineage>
</organism>
<dbReference type="Gramene" id="KMS65573">
    <property type="protein sequence ID" value="KMS65573"/>
    <property type="gene ID" value="BVRB_034600"/>
</dbReference>
<dbReference type="PANTHER" id="PTHR21663">
    <property type="entry name" value="HYPOTHETICAL HEAT DOMAIN-CONTAINING"/>
    <property type="match status" value="1"/>
</dbReference>
<dbReference type="InterPro" id="IPR046837">
    <property type="entry name" value="Laa1/Sip1/HEATR5-like_HEAT"/>
</dbReference>
<dbReference type="InterPro" id="IPR016024">
    <property type="entry name" value="ARM-type_fold"/>
</dbReference>
<accession>A0A0J7YQZ5</accession>
<dbReference type="Gene3D" id="1.25.10.10">
    <property type="entry name" value="Leucine-rich Repeat Variant"/>
    <property type="match status" value="1"/>
</dbReference>
<name>A0A0J7YQZ5_BETVV</name>
<dbReference type="GO" id="GO:0030139">
    <property type="term" value="C:endocytic vesicle"/>
    <property type="evidence" value="ECO:0007669"/>
    <property type="project" value="TreeGrafter"/>
</dbReference>
<dbReference type="PANTHER" id="PTHR21663:SF0">
    <property type="entry name" value="HEAT REPEAT-CONTAINING PROTEIN 5B"/>
    <property type="match status" value="1"/>
</dbReference>
<dbReference type="GO" id="GO:0005829">
    <property type="term" value="C:cytosol"/>
    <property type="evidence" value="ECO:0007669"/>
    <property type="project" value="GOC"/>
</dbReference>
<comment type="similarity">
    <text evidence="1">Belongs to the HEATR5 family.</text>
</comment>
<evidence type="ECO:0000256" key="1">
    <source>
        <dbReference type="ARBA" id="ARBA00008304"/>
    </source>
</evidence>
<keyword evidence="3" id="KW-1185">Reference proteome</keyword>
<dbReference type="GO" id="GO:0006897">
    <property type="term" value="P:endocytosis"/>
    <property type="evidence" value="ECO:0007669"/>
    <property type="project" value="TreeGrafter"/>
</dbReference>
<feature type="non-terminal residue" evidence="2">
    <location>
        <position position="1"/>
    </location>
</feature>
<dbReference type="InterPro" id="IPR011989">
    <property type="entry name" value="ARM-like"/>
</dbReference>
<feature type="non-terminal residue" evidence="2">
    <location>
        <position position="229"/>
    </location>
</feature>
<dbReference type="EMBL" id="KQ106690">
    <property type="protein sequence ID" value="KMS65573.1"/>
    <property type="molecule type" value="Genomic_DNA"/>
</dbReference>
<evidence type="ECO:0000313" key="2">
    <source>
        <dbReference type="EMBL" id="KMS65573.1"/>
    </source>
</evidence>
<reference evidence="2 3" key="1">
    <citation type="journal article" date="2014" name="Nature">
        <title>The genome of the recently domesticated crop plant sugar beet (Beta vulgaris).</title>
        <authorList>
            <person name="Dohm J.C."/>
            <person name="Minoche A.E."/>
            <person name="Holtgrawe D."/>
            <person name="Capella-Gutierrez S."/>
            <person name="Zakrzewski F."/>
            <person name="Tafer H."/>
            <person name="Rupp O."/>
            <person name="Sorensen T.R."/>
            <person name="Stracke R."/>
            <person name="Reinhardt R."/>
            <person name="Goesmann A."/>
            <person name="Kraft T."/>
            <person name="Schulz B."/>
            <person name="Stadler P.F."/>
            <person name="Schmidt T."/>
            <person name="Gabaldon T."/>
            <person name="Lehrach H."/>
            <person name="Weisshaar B."/>
            <person name="Himmelbauer H."/>
        </authorList>
    </citation>
    <scope>NUCLEOTIDE SEQUENCE [LARGE SCALE GENOMIC DNA]</scope>
    <source>
        <tissue evidence="2">Taproot</tissue>
    </source>
</reference>
<dbReference type="GO" id="GO:0008104">
    <property type="term" value="P:intracellular protein localization"/>
    <property type="evidence" value="ECO:0007669"/>
    <property type="project" value="TreeGrafter"/>
</dbReference>
<gene>
    <name evidence="2" type="ORF">BVRB_034600</name>
</gene>
<dbReference type="Proteomes" id="UP000035740">
    <property type="component" value="Unassembled WGS sequence"/>
</dbReference>
<dbReference type="Pfam" id="PF20210">
    <property type="entry name" value="Laa1_Sip1_HTR5"/>
    <property type="match status" value="1"/>
</dbReference>
<protein>
    <submittedName>
        <fullName evidence="2">Uncharacterized protein</fullName>
    </submittedName>
</protein>
<dbReference type="GO" id="GO:0005794">
    <property type="term" value="C:Golgi apparatus"/>
    <property type="evidence" value="ECO:0007669"/>
    <property type="project" value="TreeGrafter"/>
</dbReference>
<evidence type="ECO:0000313" key="3">
    <source>
        <dbReference type="Proteomes" id="UP000035740"/>
    </source>
</evidence>
<dbReference type="AlphaFoldDB" id="A0A0J7YQZ5"/>
<dbReference type="SUPFAM" id="SSF48371">
    <property type="entry name" value="ARM repeat"/>
    <property type="match status" value="1"/>
</dbReference>
<proteinExistence type="inferred from homology"/>
<dbReference type="InterPro" id="IPR040108">
    <property type="entry name" value="Laa1/Sip1/HEATR5"/>
</dbReference>
<dbReference type="GO" id="GO:0042147">
    <property type="term" value="P:retrograde transport, endosome to Golgi"/>
    <property type="evidence" value="ECO:0007669"/>
    <property type="project" value="TreeGrafter"/>
</dbReference>
<dbReference type="GO" id="GO:0016020">
    <property type="term" value="C:membrane"/>
    <property type="evidence" value="ECO:0007669"/>
    <property type="project" value="TreeGrafter"/>
</dbReference>